<proteinExistence type="predicted"/>
<evidence type="ECO:0000313" key="3">
    <source>
        <dbReference type="Proteomes" id="UP000306740"/>
    </source>
</evidence>
<dbReference type="Proteomes" id="UP000306740">
    <property type="component" value="Unassembled WGS sequence"/>
</dbReference>
<keyword evidence="1" id="KW-1133">Transmembrane helix</keyword>
<organism evidence="2 3">
    <name type="scientific">Mumia zhuanghuii</name>
    <dbReference type="NCBI Taxonomy" id="2585211"/>
    <lineage>
        <taxon>Bacteria</taxon>
        <taxon>Bacillati</taxon>
        <taxon>Actinomycetota</taxon>
        <taxon>Actinomycetes</taxon>
        <taxon>Propionibacteriales</taxon>
        <taxon>Nocardioidaceae</taxon>
        <taxon>Mumia</taxon>
    </lineage>
</organism>
<evidence type="ECO:0000313" key="2">
    <source>
        <dbReference type="EMBL" id="TNC43168.1"/>
    </source>
</evidence>
<sequence>MTETSGGRRAAPRRRTSDTLSYIPPVREPRFSMKALRAAGVSGLFLAWLAGFAVATTSVVAVGFPDRYARYGAAVLAVVFTAGVARRSGGRSTLWSVLVALLSTIALLTEWAWAMAGASVVTATFGAVLAVLITRPASRVSSVVREYAIALLMATSAAVAVAAWNAPVVHQRYYILVLVAAFATIFGIVWGLGAGLHGLGRRGVTLIVGGAAVLAVLLVYSTFVRTYGSPELVNAIDETVVWLRDTIGGVPRPTEVLIGFPALVWGISTRSNRRQGWWMCAFGVVGTSVMATGLASPNADVTYVALSTLYSAVLGLGLGLLVRKLDPGTTSRSGRRAARREDADAYVRAEPPRFAALK</sequence>
<feature type="transmembrane region" description="Helical" evidence="1">
    <location>
        <begin position="173"/>
        <end position="192"/>
    </location>
</feature>
<feature type="transmembrane region" description="Helical" evidence="1">
    <location>
        <begin position="204"/>
        <end position="223"/>
    </location>
</feature>
<protein>
    <submittedName>
        <fullName evidence="2">Uncharacterized protein</fullName>
    </submittedName>
</protein>
<feature type="transmembrane region" description="Helical" evidence="1">
    <location>
        <begin position="301"/>
        <end position="322"/>
    </location>
</feature>
<keyword evidence="1" id="KW-0812">Transmembrane</keyword>
<feature type="transmembrane region" description="Helical" evidence="1">
    <location>
        <begin position="38"/>
        <end position="62"/>
    </location>
</feature>
<feature type="transmembrane region" description="Helical" evidence="1">
    <location>
        <begin position="115"/>
        <end position="135"/>
    </location>
</feature>
<comment type="caution">
    <text evidence="2">The sequence shown here is derived from an EMBL/GenBank/DDBJ whole genome shotgun (WGS) entry which is preliminary data.</text>
</comment>
<dbReference type="OrthoDB" id="3786007at2"/>
<feature type="transmembrane region" description="Helical" evidence="1">
    <location>
        <begin position="276"/>
        <end position="295"/>
    </location>
</feature>
<feature type="transmembrane region" description="Helical" evidence="1">
    <location>
        <begin position="147"/>
        <end position="167"/>
    </location>
</feature>
<dbReference type="RefSeq" id="WP_139087936.1">
    <property type="nucleotide sequence ID" value="NZ_VDFR01000084.1"/>
</dbReference>
<name>A0A5C4MK26_9ACTN</name>
<evidence type="ECO:0000256" key="1">
    <source>
        <dbReference type="SAM" id="Phobius"/>
    </source>
</evidence>
<accession>A0A5C4MK26</accession>
<dbReference type="AlphaFoldDB" id="A0A5C4MK26"/>
<reference evidence="2 3" key="1">
    <citation type="submission" date="2019-05" db="EMBL/GenBank/DDBJ databases">
        <title>Mumia sp. nov., isolated from the intestinal contents of plateau pika (Ochotona curzoniae) in the Qinghai-Tibet plateau of China.</title>
        <authorList>
            <person name="Tian Z."/>
        </authorList>
    </citation>
    <scope>NUCLEOTIDE SEQUENCE [LARGE SCALE GENOMIC DNA]</scope>
    <source>
        <strain evidence="3">527</strain>
    </source>
</reference>
<keyword evidence="1" id="KW-0472">Membrane</keyword>
<feature type="transmembrane region" description="Helical" evidence="1">
    <location>
        <begin position="250"/>
        <end position="269"/>
    </location>
</feature>
<gene>
    <name evidence="2" type="ORF">FHE65_18920</name>
</gene>
<feature type="transmembrane region" description="Helical" evidence="1">
    <location>
        <begin position="68"/>
        <end position="85"/>
    </location>
</feature>
<feature type="transmembrane region" description="Helical" evidence="1">
    <location>
        <begin position="92"/>
        <end position="109"/>
    </location>
</feature>
<dbReference type="EMBL" id="VDFR01000084">
    <property type="protein sequence ID" value="TNC43168.1"/>
    <property type="molecule type" value="Genomic_DNA"/>
</dbReference>